<keyword evidence="3" id="KW-1185">Reference proteome</keyword>
<evidence type="ECO:0008006" key="4">
    <source>
        <dbReference type="Google" id="ProtNLM"/>
    </source>
</evidence>
<protein>
    <recommendedName>
        <fullName evidence="4">PPE family domain-containing protein</fullName>
    </recommendedName>
</protein>
<dbReference type="InterPro" id="IPR036689">
    <property type="entry name" value="ESAT-6-like_sf"/>
</dbReference>
<gene>
    <name evidence="2" type="ordered locus">Snas_0394</name>
</gene>
<dbReference type="HOGENOM" id="CLU_741680_0_0_11"/>
<evidence type="ECO:0000313" key="2">
    <source>
        <dbReference type="EMBL" id="ADD40111.1"/>
    </source>
</evidence>
<dbReference type="Gene3D" id="1.10.287.1060">
    <property type="entry name" value="ESAT-6-like"/>
    <property type="match status" value="1"/>
</dbReference>
<dbReference type="SUPFAM" id="SSF140453">
    <property type="entry name" value="EsxAB dimer-like"/>
    <property type="match status" value="1"/>
</dbReference>
<feature type="region of interest" description="Disordered" evidence="1">
    <location>
        <begin position="313"/>
        <end position="373"/>
    </location>
</feature>
<dbReference type="RefSeq" id="WP_013015682.1">
    <property type="nucleotide sequence ID" value="NC_013947.1"/>
</dbReference>
<feature type="region of interest" description="Disordered" evidence="1">
    <location>
        <begin position="137"/>
        <end position="175"/>
    </location>
</feature>
<dbReference type="AlphaFoldDB" id="D3Q4F1"/>
<name>D3Q4F1_STANL</name>
<dbReference type="Proteomes" id="UP000000844">
    <property type="component" value="Chromosome"/>
</dbReference>
<evidence type="ECO:0000256" key="1">
    <source>
        <dbReference type="SAM" id="MobiDB-lite"/>
    </source>
</evidence>
<feature type="region of interest" description="Disordered" evidence="1">
    <location>
        <begin position="198"/>
        <end position="270"/>
    </location>
</feature>
<dbReference type="KEGG" id="sna:Snas_0394"/>
<sequence length="373" mass="37329">MPSFEQLEMYFSQIDAASPAASAQANWIAGAAEARQLAAELRKNVDELLQYWSGPAATEYNGAMNAIIEFADGLADDMTDMSTGLASMASTAASIQPQGLAIINAARSNPYSRAAAIAPLTALLTALGQAYQSNKGQYWREPKEAPQKLPKPGGEGDSTPTQTDVPPDVRPAPILGDLEDIGQFLQLASSTYEAFKEDDFPSGVTGEFPVNPGPGYPGGGGGDGGGSYPGPGGGPLPGPDHPDYQPLPEPDTELTESPVSLAGATPTGLAGGTPAVSLGAGGGSAMGAPGGAMPMAMGMGAAGAAGSAARPAASARGAGGAGGGLFAPPMGAARRNDSDEAPEGVRTWLTEDELAWDAEPAPTGVVGHPRAAG</sequence>
<accession>D3Q4F1</accession>
<evidence type="ECO:0000313" key="3">
    <source>
        <dbReference type="Proteomes" id="UP000000844"/>
    </source>
</evidence>
<feature type="compositionally biased region" description="Low complexity" evidence="1">
    <location>
        <begin position="261"/>
        <end position="270"/>
    </location>
</feature>
<organism evidence="2 3">
    <name type="scientific">Stackebrandtia nassauensis (strain DSM 44728 / CIP 108903 / NRRL B-16338 / NBRC 102104 / LLR-40K-21)</name>
    <dbReference type="NCBI Taxonomy" id="446470"/>
    <lineage>
        <taxon>Bacteria</taxon>
        <taxon>Bacillati</taxon>
        <taxon>Actinomycetota</taxon>
        <taxon>Actinomycetes</taxon>
        <taxon>Glycomycetales</taxon>
        <taxon>Glycomycetaceae</taxon>
        <taxon>Stackebrandtia</taxon>
    </lineage>
</organism>
<proteinExistence type="predicted"/>
<dbReference type="EMBL" id="CP001778">
    <property type="protein sequence ID" value="ADD40111.1"/>
    <property type="molecule type" value="Genomic_DNA"/>
</dbReference>
<feature type="compositionally biased region" description="Pro residues" evidence="1">
    <location>
        <begin position="232"/>
        <end position="249"/>
    </location>
</feature>
<reference evidence="2 3" key="1">
    <citation type="journal article" date="2009" name="Stand. Genomic Sci.">
        <title>Complete genome sequence of Stackebrandtia nassauensis type strain (LLR-40K-21).</title>
        <authorList>
            <person name="Munk C."/>
            <person name="Lapidus A."/>
            <person name="Copeland A."/>
            <person name="Jando M."/>
            <person name="Mayilraj S."/>
            <person name="Glavina Del Rio T."/>
            <person name="Nolan M."/>
            <person name="Chen F."/>
            <person name="Lucas S."/>
            <person name="Tice H."/>
            <person name="Cheng J.F."/>
            <person name="Han C."/>
            <person name="Detter J.C."/>
            <person name="Bruce D."/>
            <person name="Goodwin L."/>
            <person name="Chain P."/>
            <person name="Pitluck S."/>
            <person name="Goker M."/>
            <person name="Ovchinikova G."/>
            <person name="Pati A."/>
            <person name="Ivanova N."/>
            <person name="Mavromatis K."/>
            <person name="Chen A."/>
            <person name="Palaniappan K."/>
            <person name="Land M."/>
            <person name="Hauser L."/>
            <person name="Chang Y.J."/>
            <person name="Jeffries C.D."/>
            <person name="Bristow J."/>
            <person name="Eisen J.A."/>
            <person name="Markowitz V."/>
            <person name="Hugenholtz P."/>
            <person name="Kyrpides N.C."/>
            <person name="Klenk H.P."/>
        </authorList>
    </citation>
    <scope>NUCLEOTIDE SEQUENCE [LARGE SCALE GENOMIC DNA]</scope>
    <source>
        <strain evidence="3">DSM 44728 / CIP 108903 / NRRL B-16338 / NBRC 102104 / LLR-40K-21</strain>
    </source>
</reference>
<feature type="compositionally biased region" description="Gly residues" evidence="1">
    <location>
        <begin position="216"/>
        <end position="231"/>
    </location>
</feature>
<dbReference type="STRING" id="446470.Snas_0394"/>